<dbReference type="Pfam" id="PF02588">
    <property type="entry name" value="YitT_membrane"/>
    <property type="match status" value="1"/>
</dbReference>
<name>A0ABU5ZM05_9BACL</name>
<dbReference type="PANTHER" id="PTHR33545">
    <property type="entry name" value="UPF0750 MEMBRANE PROTEIN YITT-RELATED"/>
    <property type="match status" value="1"/>
</dbReference>
<feature type="transmembrane region" description="Helical" evidence="6">
    <location>
        <begin position="141"/>
        <end position="162"/>
    </location>
</feature>
<evidence type="ECO:0000256" key="5">
    <source>
        <dbReference type="ARBA" id="ARBA00023136"/>
    </source>
</evidence>
<proteinExistence type="predicted"/>
<evidence type="ECO:0000256" key="6">
    <source>
        <dbReference type="SAM" id="Phobius"/>
    </source>
</evidence>
<feature type="transmembrane region" description="Helical" evidence="6">
    <location>
        <begin position="169"/>
        <end position="190"/>
    </location>
</feature>
<protein>
    <submittedName>
        <fullName evidence="7">YitT family protein</fullName>
    </submittedName>
</protein>
<evidence type="ECO:0000256" key="2">
    <source>
        <dbReference type="ARBA" id="ARBA00022475"/>
    </source>
</evidence>
<keyword evidence="2" id="KW-1003">Cell membrane</keyword>
<evidence type="ECO:0000256" key="1">
    <source>
        <dbReference type="ARBA" id="ARBA00004651"/>
    </source>
</evidence>
<dbReference type="InterPro" id="IPR051461">
    <property type="entry name" value="UPF0750_membrane"/>
</dbReference>
<keyword evidence="4 6" id="KW-1133">Transmembrane helix</keyword>
<dbReference type="PANTHER" id="PTHR33545:SF5">
    <property type="entry name" value="UPF0750 MEMBRANE PROTEIN YITT"/>
    <property type="match status" value="1"/>
</dbReference>
<feature type="transmembrane region" description="Helical" evidence="6">
    <location>
        <begin position="69"/>
        <end position="87"/>
    </location>
</feature>
<comment type="subcellular location">
    <subcellularLocation>
        <location evidence="1">Cell membrane</location>
        <topology evidence="1">Multi-pass membrane protein</topology>
    </subcellularLocation>
</comment>
<dbReference type="Proteomes" id="UP001310386">
    <property type="component" value="Unassembled WGS sequence"/>
</dbReference>
<evidence type="ECO:0000313" key="7">
    <source>
        <dbReference type="EMBL" id="MEB3103556.1"/>
    </source>
</evidence>
<feature type="transmembrane region" description="Helical" evidence="6">
    <location>
        <begin position="35"/>
        <end position="63"/>
    </location>
</feature>
<dbReference type="EMBL" id="JAYJLD010000039">
    <property type="protein sequence ID" value="MEB3103556.1"/>
    <property type="molecule type" value="Genomic_DNA"/>
</dbReference>
<keyword evidence="8" id="KW-1185">Reference proteome</keyword>
<feature type="transmembrane region" description="Helical" evidence="6">
    <location>
        <begin position="6"/>
        <end position="23"/>
    </location>
</feature>
<keyword evidence="5 6" id="KW-0472">Membrane</keyword>
<evidence type="ECO:0000313" key="8">
    <source>
        <dbReference type="Proteomes" id="UP001310386"/>
    </source>
</evidence>
<comment type="caution">
    <text evidence="7">The sequence shown here is derived from an EMBL/GenBank/DDBJ whole genome shotgun (WGS) entry which is preliminary data.</text>
</comment>
<accession>A0ABU5ZM05</accession>
<dbReference type="RefSeq" id="WP_371755684.1">
    <property type="nucleotide sequence ID" value="NZ_JAYJLD010000039.1"/>
</dbReference>
<sequence>MQKALAILSGCIILAIGINFFLVPHELLDGGVIGIALILHYLWGMKIGWVMLLCSIPIFLYAWYRYRPYFYNSIVGMILSSLMIDVIKHYEKDSCVSCHLPPLFSSIIGGILVGTGIGIMLRYETSTGGTDLLALFLSDLFALNVGIVIFFIDAIIVFLGGVLISQETFLLSVITILSVAISTTLLTWRIQT</sequence>
<evidence type="ECO:0000256" key="4">
    <source>
        <dbReference type="ARBA" id="ARBA00022989"/>
    </source>
</evidence>
<feature type="transmembrane region" description="Helical" evidence="6">
    <location>
        <begin position="99"/>
        <end position="121"/>
    </location>
</feature>
<dbReference type="InterPro" id="IPR003740">
    <property type="entry name" value="YitT"/>
</dbReference>
<organism evidence="7 8">
    <name type="scientific">Ferviditalea candida</name>
    <dbReference type="NCBI Taxonomy" id="3108399"/>
    <lineage>
        <taxon>Bacteria</taxon>
        <taxon>Bacillati</taxon>
        <taxon>Bacillota</taxon>
        <taxon>Bacilli</taxon>
        <taxon>Bacillales</taxon>
        <taxon>Paenibacillaceae</taxon>
        <taxon>Ferviditalea</taxon>
    </lineage>
</organism>
<keyword evidence="3 6" id="KW-0812">Transmembrane</keyword>
<evidence type="ECO:0000256" key="3">
    <source>
        <dbReference type="ARBA" id="ARBA00022692"/>
    </source>
</evidence>
<gene>
    <name evidence="7" type="ORF">VF724_18125</name>
</gene>
<reference evidence="7" key="1">
    <citation type="submission" date="2023-12" db="EMBL/GenBank/DDBJ databases">
        <title>Fervidustalea candida gen. nov., sp. nov., a novel member of the family Paenibacillaceae isolated from a geothermal area.</title>
        <authorList>
            <person name="Li W.-J."/>
            <person name="Jiao J.-Y."/>
            <person name="Chen Y."/>
        </authorList>
    </citation>
    <scope>NUCLEOTIDE SEQUENCE</scope>
    <source>
        <strain evidence="7">SYSU GA230002</strain>
    </source>
</reference>